<dbReference type="EMBL" id="DXGD01000043">
    <property type="protein sequence ID" value="HIW98722.1"/>
    <property type="molecule type" value="Genomic_DNA"/>
</dbReference>
<keyword evidence="2 4" id="KW-0418">Kinase</keyword>
<dbReference type="SUPFAM" id="SSF53613">
    <property type="entry name" value="Ribokinase-like"/>
    <property type="match status" value="1"/>
</dbReference>
<name>A0A9D1UR79_9MICC</name>
<evidence type="ECO:0000256" key="1">
    <source>
        <dbReference type="ARBA" id="ARBA00022679"/>
    </source>
</evidence>
<dbReference type="PANTHER" id="PTHR10584">
    <property type="entry name" value="SUGAR KINASE"/>
    <property type="match status" value="1"/>
</dbReference>
<dbReference type="Gene3D" id="3.40.1190.20">
    <property type="match status" value="1"/>
</dbReference>
<dbReference type="InterPro" id="IPR011611">
    <property type="entry name" value="PfkB_dom"/>
</dbReference>
<evidence type="ECO:0000259" key="3">
    <source>
        <dbReference type="Pfam" id="PF00294"/>
    </source>
</evidence>
<dbReference type="PANTHER" id="PTHR10584:SF166">
    <property type="entry name" value="RIBOKINASE"/>
    <property type="match status" value="1"/>
</dbReference>
<dbReference type="AlphaFoldDB" id="A0A9D1UR79"/>
<gene>
    <name evidence="4" type="ORF">H9871_01120</name>
</gene>
<dbReference type="InterPro" id="IPR029056">
    <property type="entry name" value="Ribokinase-like"/>
</dbReference>
<protein>
    <submittedName>
        <fullName evidence="4">Carbohydrate kinase family protein</fullName>
    </submittedName>
</protein>
<reference evidence="4" key="1">
    <citation type="journal article" date="2021" name="PeerJ">
        <title>Extensive microbial diversity within the chicken gut microbiome revealed by metagenomics and culture.</title>
        <authorList>
            <person name="Gilroy R."/>
            <person name="Ravi A."/>
            <person name="Getino M."/>
            <person name="Pursley I."/>
            <person name="Horton D.L."/>
            <person name="Alikhan N.F."/>
            <person name="Baker D."/>
            <person name="Gharbi K."/>
            <person name="Hall N."/>
            <person name="Watson M."/>
            <person name="Adriaenssens E.M."/>
            <person name="Foster-Nyarko E."/>
            <person name="Jarju S."/>
            <person name="Secka A."/>
            <person name="Antonio M."/>
            <person name="Oren A."/>
            <person name="Chaudhuri R.R."/>
            <person name="La Ragione R."/>
            <person name="Hildebrand F."/>
            <person name="Pallen M.J."/>
        </authorList>
    </citation>
    <scope>NUCLEOTIDE SEQUENCE</scope>
    <source>
        <strain evidence="4">ChiHejej3B27-3195</strain>
    </source>
</reference>
<proteinExistence type="predicted"/>
<reference evidence="4" key="2">
    <citation type="submission" date="2021-04" db="EMBL/GenBank/DDBJ databases">
        <authorList>
            <person name="Gilroy R."/>
        </authorList>
    </citation>
    <scope>NUCLEOTIDE SEQUENCE</scope>
    <source>
        <strain evidence="4">ChiHejej3B27-3195</strain>
    </source>
</reference>
<evidence type="ECO:0000313" key="4">
    <source>
        <dbReference type="EMBL" id="HIW98722.1"/>
    </source>
</evidence>
<evidence type="ECO:0000313" key="5">
    <source>
        <dbReference type="Proteomes" id="UP000824151"/>
    </source>
</evidence>
<dbReference type="Proteomes" id="UP000824151">
    <property type="component" value="Unassembled WGS sequence"/>
</dbReference>
<accession>A0A9D1UR79</accession>
<comment type="caution">
    <text evidence="4">The sequence shown here is derived from an EMBL/GenBank/DDBJ whole genome shotgun (WGS) entry which is preliminary data.</text>
</comment>
<dbReference type="GO" id="GO:0016301">
    <property type="term" value="F:kinase activity"/>
    <property type="evidence" value="ECO:0007669"/>
    <property type="project" value="UniProtKB-KW"/>
</dbReference>
<organism evidence="4 5">
    <name type="scientific">Candidatus Nesterenkonia stercoripullorum</name>
    <dbReference type="NCBI Taxonomy" id="2838701"/>
    <lineage>
        <taxon>Bacteria</taxon>
        <taxon>Bacillati</taxon>
        <taxon>Actinomycetota</taxon>
        <taxon>Actinomycetes</taxon>
        <taxon>Micrococcales</taxon>
        <taxon>Micrococcaceae</taxon>
        <taxon>Nesterenkonia</taxon>
    </lineage>
</organism>
<sequence>MSKRRKVAVLGPIPRDHITTHGGEVFEKYGCVLYTVAALSALMSDEDLICPIVHVRREDEAAIKDKLAHLPNVDLSGIQSHTDRGDLVELVYTDQNTRIERQADFMAPVLPRDVDPVLDADAFVCVPITDYQVGIETLRHIRQNSNGLIILDGHGPTSTLTRTGERFNRLWLERDTWLSYVDVLKMNREEASCSWFPILEHTAKPVLGEPLPDSELQDFADHCLDRGVRAVCVTLDEEGCVVFHRDGTKTTQHDFVSVVPVDEVVDTTGCGDSFAAGMAYGYLGYDDTVAACRFGNAMGAQRCVGSELSIYRTLEQTVRHIEETYGSVLP</sequence>
<evidence type="ECO:0000256" key="2">
    <source>
        <dbReference type="ARBA" id="ARBA00022777"/>
    </source>
</evidence>
<feature type="domain" description="Carbohydrate kinase PfkB" evidence="3">
    <location>
        <begin position="176"/>
        <end position="302"/>
    </location>
</feature>
<dbReference type="Pfam" id="PF00294">
    <property type="entry name" value="PfkB"/>
    <property type="match status" value="1"/>
</dbReference>
<keyword evidence="1" id="KW-0808">Transferase</keyword>